<evidence type="ECO:0000313" key="2">
    <source>
        <dbReference type="EMBL" id="MPC77354.1"/>
    </source>
</evidence>
<name>A0A5B7I9F1_PORTR</name>
<feature type="compositionally biased region" description="Low complexity" evidence="1">
    <location>
        <begin position="32"/>
        <end position="49"/>
    </location>
</feature>
<protein>
    <submittedName>
        <fullName evidence="2">Uncharacterized protein</fullName>
    </submittedName>
</protein>
<dbReference type="Proteomes" id="UP000324222">
    <property type="component" value="Unassembled WGS sequence"/>
</dbReference>
<keyword evidence="3" id="KW-1185">Reference proteome</keyword>
<evidence type="ECO:0000313" key="3">
    <source>
        <dbReference type="Proteomes" id="UP000324222"/>
    </source>
</evidence>
<reference evidence="2 3" key="1">
    <citation type="submission" date="2019-05" db="EMBL/GenBank/DDBJ databases">
        <title>Another draft genome of Portunus trituberculatus and its Hox gene families provides insights of decapod evolution.</title>
        <authorList>
            <person name="Jeong J.-H."/>
            <person name="Song I."/>
            <person name="Kim S."/>
            <person name="Choi T."/>
            <person name="Kim D."/>
            <person name="Ryu S."/>
            <person name="Kim W."/>
        </authorList>
    </citation>
    <scope>NUCLEOTIDE SEQUENCE [LARGE SCALE GENOMIC DNA]</scope>
    <source>
        <tissue evidence="2">Muscle</tissue>
    </source>
</reference>
<feature type="region of interest" description="Disordered" evidence="1">
    <location>
        <begin position="22"/>
        <end position="53"/>
    </location>
</feature>
<comment type="caution">
    <text evidence="2">The sequence shown here is derived from an EMBL/GenBank/DDBJ whole genome shotgun (WGS) entry which is preliminary data.</text>
</comment>
<proteinExistence type="predicted"/>
<gene>
    <name evidence="2" type="ORF">E2C01_071806</name>
</gene>
<dbReference type="EMBL" id="VSRR010045666">
    <property type="protein sequence ID" value="MPC77354.1"/>
    <property type="molecule type" value="Genomic_DNA"/>
</dbReference>
<accession>A0A5B7I9F1</accession>
<organism evidence="2 3">
    <name type="scientific">Portunus trituberculatus</name>
    <name type="common">Swimming crab</name>
    <name type="synonym">Neptunus trituberculatus</name>
    <dbReference type="NCBI Taxonomy" id="210409"/>
    <lineage>
        <taxon>Eukaryota</taxon>
        <taxon>Metazoa</taxon>
        <taxon>Ecdysozoa</taxon>
        <taxon>Arthropoda</taxon>
        <taxon>Crustacea</taxon>
        <taxon>Multicrustacea</taxon>
        <taxon>Malacostraca</taxon>
        <taxon>Eumalacostraca</taxon>
        <taxon>Eucarida</taxon>
        <taxon>Decapoda</taxon>
        <taxon>Pleocyemata</taxon>
        <taxon>Brachyura</taxon>
        <taxon>Eubrachyura</taxon>
        <taxon>Portunoidea</taxon>
        <taxon>Portunidae</taxon>
        <taxon>Portuninae</taxon>
        <taxon>Portunus</taxon>
    </lineage>
</organism>
<dbReference type="AlphaFoldDB" id="A0A5B7I9F1"/>
<sequence length="106" mass="11299">MHRKEKVTTTYSPTLAACHSASLPASHTHNGPATATPPALHHAATPDPHVSSLPKNHRLGCSIRIPDTSFKMVVRAEDDLWVDSLSKYSSSLSCIPIASLSSSLIS</sequence>
<dbReference type="PROSITE" id="PS51257">
    <property type="entry name" value="PROKAR_LIPOPROTEIN"/>
    <property type="match status" value="1"/>
</dbReference>
<evidence type="ECO:0000256" key="1">
    <source>
        <dbReference type="SAM" id="MobiDB-lite"/>
    </source>
</evidence>